<dbReference type="EMBL" id="CM056791">
    <property type="protein sequence ID" value="KAJ8725645.1"/>
    <property type="molecule type" value="Genomic_DNA"/>
</dbReference>
<proteinExistence type="predicted"/>
<organism evidence="1 2">
    <name type="scientific">Mythimna loreyi</name>
    <dbReference type="NCBI Taxonomy" id="667449"/>
    <lineage>
        <taxon>Eukaryota</taxon>
        <taxon>Metazoa</taxon>
        <taxon>Ecdysozoa</taxon>
        <taxon>Arthropoda</taxon>
        <taxon>Hexapoda</taxon>
        <taxon>Insecta</taxon>
        <taxon>Pterygota</taxon>
        <taxon>Neoptera</taxon>
        <taxon>Endopterygota</taxon>
        <taxon>Lepidoptera</taxon>
        <taxon>Glossata</taxon>
        <taxon>Ditrysia</taxon>
        <taxon>Noctuoidea</taxon>
        <taxon>Noctuidae</taxon>
        <taxon>Noctuinae</taxon>
        <taxon>Hadenini</taxon>
        <taxon>Mythimna</taxon>
    </lineage>
</organism>
<gene>
    <name evidence="1" type="ORF">PYW08_003828</name>
</gene>
<accession>A0ACC2QWD0</accession>
<protein>
    <submittedName>
        <fullName evidence="1">Uncharacterized protein</fullName>
    </submittedName>
</protein>
<comment type="caution">
    <text evidence="1">The sequence shown here is derived from an EMBL/GenBank/DDBJ whole genome shotgun (WGS) entry which is preliminary data.</text>
</comment>
<dbReference type="Proteomes" id="UP001231649">
    <property type="component" value="Chromosome 15"/>
</dbReference>
<keyword evidence="2" id="KW-1185">Reference proteome</keyword>
<name>A0ACC2QWD0_9NEOP</name>
<sequence>MSLKIEVETKVDSEPCVLTWGNKLFVGTEDGSIKSFDGKLAPKESWAAHGVQPFALATDGETLYSSSNDGGIKVWSLTGEKIAELPSTGADVGALHLFDKQVYAGDEAGNIVVFENNEMKAKYNVLEEVKDLGFSPPFLFTVRDLYVTVTEIKPEESKTRFMTRHTMEGRAPVRISGNRIVFMSRDGNSLKLHDNSIDSSFKLLDETKVSDMIVTSLSASGDYVWTGGWDGFVRRWKIAGEKLEPAGDINLGGCINSLVSTGTSAYAAVTGGKVVLVNAV</sequence>
<evidence type="ECO:0000313" key="2">
    <source>
        <dbReference type="Proteomes" id="UP001231649"/>
    </source>
</evidence>
<evidence type="ECO:0000313" key="1">
    <source>
        <dbReference type="EMBL" id="KAJ8725645.1"/>
    </source>
</evidence>
<reference evidence="1" key="1">
    <citation type="submission" date="2023-03" db="EMBL/GenBank/DDBJ databases">
        <title>Chromosome-level genomes of two armyworms, Mythimna separata and Mythimna loreyi, provide insights into the biosynthesis and reception of sex pheromones.</title>
        <authorList>
            <person name="Zhao H."/>
        </authorList>
    </citation>
    <scope>NUCLEOTIDE SEQUENCE</scope>
    <source>
        <strain evidence="1">BeijingLab</strain>
    </source>
</reference>